<dbReference type="Proteomes" id="UP000593567">
    <property type="component" value="Unassembled WGS sequence"/>
</dbReference>
<reference evidence="2" key="1">
    <citation type="submission" date="2020-06" db="EMBL/GenBank/DDBJ databases">
        <title>Draft genome of Bugula neritina, a colonial animal packing powerful symbionts and potential medicines.</title>
        <authorList>
            <person name="Rayko M."/>
        </authorList>
    </citation>
    <scope>NUCLEOTIDE SEQUENCE [LARGE SCALE GENOMIC DNA]</scope>
    <source>
        <strain evidence="2">Kwan_BN1</strain>
    </source>
</reference>
<dbReference type="EMBL" id="VXIV02000819">
    <property type="protein sequence ID" value="KAF6035844.1"/>
    <property type="molecule type" value="Genomic_DNA"/>
</dbReference>
<name>A0A7J7KD34_BUGNE</name>
<feature type="compositionally biased region" description="Basic residues" evidence="1">
    <location>
        <begin position="109"/>
        <end position="125"/>
    </location>
</feature>
<feature type="region of interest" description="Disordered" evidence="1">
    <location>
        <begin position="25"/>
        <end position="49"/>
    </location>
</feature>
<proteinExistence type="predicted"/>
<sequence length="133" mass="15064">MTTSSNSDLSTDQTWIMVNKHSHKNTSLDSLPFKKEPAGRPSKAPQHNQFSIVLDEELHPHDSKALMKCAEVLMLLVRDAAHITPYNFDSCVHSIRVFVEASMQNVSVPKRKLSHGKQKDKKQRNKRENKSSG</sequence>
<organism evidence="2 3">
    <name type="scientific">Bugula neritina</name>
    <name type="common">Brown bryozoan</name>
    <name type="synonym">Sertularia neritina</name>
    <dbReference type="NCBI Taxonomy" id="10212"/>
    <lineage>
        <taxon>Eukaryota</taxon>
        <taxon>Metazoa</taxon>
        <taxon>Spiralia</taxon>
        <taxon>Lophotrochozoa</taxon>
        <taxon>Bryozoa</taxon>
        <taxon>Gymnolaemata</taxon>
        <taxon>Cheilostomatida</taxon>
        <taxon>Flustrina</taxon>
        <taxon>Buguloidea</taxon>
        <taxon>Bugulidae</taxon>
        <taxon>Bugula</taxon>
    </lineage>
</organism>
<keyword evidence="3" id="KW-1185">Reference proteome</keyword>
<evidence type="ECO:0000313" key="3">
    <source>
        <dbReference type="Proteomes" id="UP000593567"/>
    </source>
</evidence>
<evidence type="ECO:0000313" key="2">
    <source>
        <dbReference type="EMBL" id="KAF6035844.1"/>
    </source>
</evidence>
<feature type="region of interest" description="Disordered" evidence="1">
    <location>
        <begin position="106"/>
        <end position="133"/>
    </location>
</feature>
<dbReference type="AlphaFoldDB" id="A0A7J7KD34"/>
<evidence type="ECO:0000256" key="1">
    <source>
        <dbReference type="SAM" id="MobiDB-lite"/>
    </source>
</evidence>
<comment type="caution">
    <text evidence="2">The sequence shown here is derived from an EMBL/GenBank/DDBJ whole genome shotgun (WGS) entry which is preliminary data.</text>
</comment>
<accession>A0A7J7KD34</accession>
<gene>
    <name evidence="2" type="ORF">EB796_005842</name>
</gene>
<dbReference type="OrthoDB" id="10258608at2759"/>
<protein>
    <submittedName>
        <fullName evidence="2">GBF1</fullName>
    </submittedName>
</protein>